<reference evidence="1" key="1">
    <citation type="submission" date="2021-05" db="EMBL/GenBank/DDBJ databases">
        <authorList>
            <person name="Alioto T."/>
            <person name="Alioto T."/>
            <person name="Gomez Garrido J."/>
        </authorList>
    </citation>
    <scope>NUCLEOTIDE SEQUENCE</scope>
</reference>
<dbReference type="AlphaFoldDB" id="A0A8D8BSR7"/>
<protein>
    <submittedName>
        <fullName evidence="1">(northern house mosquito) hypothetical protein</fullName>
    </submittedName>
</protein>
<proteinExistence type="predicted"/>
<sequence>MSRLQSGAAMLANDCSLSASLSSAMNLDRMYLRLANWKLKPPSVDVFWAVPLALAASEIGTETSLLPSGLHCRSVSSVSGEGSLGLDARLSSTRPGAGTKIEMAASELCSDCAGDGIWLAFFSFSAEINAAAFSTIKLFVCWDFL</sequence>
<organism evidence="1">
    <name type="scientific">Culex pipiens</name>
    <name type="common">House mosquito</name>
    <dbReference type="NCBI Taxonomy" id="7175"/>
    <lineage>
        <taxon>Eukaryota</taxon>
        <taxon>Metazoa</taxon>
        <taxon>Ecdysozoa</taxon>
        <taxon>Arthropoda</taxon>
        <taxon>Hexapoda</taxon>
        <taxon>Insecta</taxon>
        <taxon>Pterygota</taxon>
        <taxon>Neoptera</taxon>
        <taxon>Endopterygota</taxon>
        <taxon>Diptera</taxon>
        <taxon>Nematocera</taxon>
        <taxon>Culicoidea</taxon>
        <taxon>Culicidae</taxon>
        <taxon>Culicinae</taxon>
        <taxon>Culicini</taxon>
        <taxon>Culex</taxon>
        <taxon>Culex</taxon>
    </lineage>
</organism>
<accession>A0A8D8BSR7</accession>
<dbReference type="EMBL" id="HBUE01090125">
    <property type="protein sequence ID" value="CAG6481134.1"/>
    <property type="molecule type" value="Transcribed_RNA"/>
</dbReference>
<evidence type="ECO:0000313" key="1">
    <source>
        <dbReference type="EMBL" id="CAG6481134.1"/>
    </source>
</evidence>
<name>A0A8D8BSR7_CULPI</name>